<reference evidence="1 2" key="1">
    <citation type="journal article" date="2019" name="Commun. Biol.">
        <title>The bagworm genome reveals a unique fibroin gene that provides high tensile strength.</title>
        <authorList>
            <person name="Kono N."/>
            <person name="Nakamura H."/>
            <person name="Ohtoshi R."/>
            <person name="Tomita M."/>
            <person name="Numata K."/>
            <person name="Arakawa K."/>
        </authorList>
    </citation>
    <scope>NUCLEOTIDE SEQUENCE [LARGE SCALE GENOMIC DNA]</scope>
</reference>
<evidence type="ECO:0000313" key="1">
    <source>
        <dbReference type="EMBL" id="GBP11876.1"/>
    </source>
</evidence>
<name>A0A4C1TCG6_EUMVA</name>
<keyword evidence="1" id="KW-0548">Nucleotidyltransferase</keyword>
<gene>
    <name evidence="1" type="primary">RTase</name>
    <name evidence="1" type="ORF">EVAR_74513_1</name>
</gene>
<evidence type="ECO:0000313" key="2">
    <source>
        <dbReference type="Proteomes" id="UP000299102"/>
    </source>
</evidence>
<keyword evidence="1" id="KW-0808">Transferase</keyword>
<keyword evidence="1" id="KW-0695">RNA-directed DNA polymerase</keyword>
<comment type="caution">
    <text evidence="1">The sequence shown here is derived from an EMBL/GenBank/DDBJ whole genome shotgun (WGS) entry which is preliminary data.</text>
</comment>
<organism evidence="1 2">
    <name type="scientific">Eumeta variegata</name>
    <name type="common">Bagworm moth</name>
    <name type="synonym">Eumeta japonica</name>
    <dbReference type="NCBI Taxonomy" id="151549"/>
    <lineage>
        <taxon>Eukaryota</taxon>
        <taxon>Metazoa</taxon>
        <taxon>Ecdysozoa</taxon>
        <taxon>Arthropoda</taxon>
        <taxon>Hexapoda</taxon>
        <taxon>Insecta</taxon>
        <taxon>Pterygota</taxon>
        <taxon>Neoptera</taxon>
        <taxon>Endopterygota</taxon>
        <taxon>Lepidoptera</taxon>
        <taxon>Glossata</taxon>
        <taxon>Ditrysia</taxon>
        <taxon>Tineoidea</taxon>
        <taxon>Psychidae</taxon>
        <taxon>Oiketicinae</taxon>
        <taxon>Eumeta</taxon>
    </lineage>
</organism>
<dbReference type="EMBL" id="BGZK01000048">
    <property type="protein sequence ID" value="GBP11876.1"/>
    <property type="molecule type" value="Genomic_DNA"/>
</dbReference>
<sequence length="189" mass="21817">MSKKQFGFTRGRSTINAGVELIGKFFEAWEDSRNAIGVFYDVSKTFVCVNHETLIKELHHYGVMGRALDLRALYLTNRVQKVDVNNMRSSRSVVRMGVPQRSILELNYCEGNSETSKNRGKYQSLEAEDSHFKYQCSVGTSGKNYKISADYMTQLPTLRTSQLRQRSRESFLQQKLPIMLHYCPRRGEQ</sequence>
<dbReference type="AlphaFoldDB" id="A0A4C1TCG6"/>
<accession>A0A4C1TCG6</accession>
<dbReference type="GO" id="GO:0003964">
    <property type="term" value="F:RNA-directed DNA polymerase activity"/>
    <property type="evidence" value="ECO:0007669"/>
    <property type="project" value="UniProtKB-KW"/>
</dbReference>
<dbReference type="Proteomes" id="UP000299102">
    <property type="component" value="Unassembled WGS sequence"/>
</dbReference>
<keyword evidence="2" id="KW-1185">Reference proteome</keyword>
<protein>
    <submittedName>
        <fullName evidence="1">Probable RNA-directed DNA polymerase from transposon BS</fullName>
    </submittedName>
</protein>
<dbReference type="OrthoDB" id="414730at2759"/>
<proteinExistence type="predicted"/>
<dbReference type="STRING" id="151549.A0A4C1TCG6"/>